<comment type="caution">
    <text evidence="2">The sequence shown here is derived from an EMBL/GenBank/DDBJ whole genome shotgun (WGS) entry which is preliminary data.</text>
</comment>
<dbReference type="Gramene" id="PHT73712">
    <property type="protein sequence ID" value="PHT73712"/>
    <property type="gene ID" value="T459_24497"/>
</dbReference>
<dbReference type="AlphaFoldDB" id="A0A1U8EA77"/>
<dbReference type="OrthoDB" id="657187at2759"/>
<dbReference type="STRING" id="4072.A0A1U8EA77"/>
<dbReference type="PANTHER" id="PTHR33168">
    <property type="entry name" value="STRESS INDUCED PROTEIN-RELATED"/>
    <property type="match status" value="1"/>
</dbReference>
<evidence type="ECO:0000313" key="2">
    <source>
        <dbReference type="EMBL" id="PHT73712.1"/>
    </source>
</evidence>
<keyword evidence="3" id="KW-1185">Reference proteome</keyword>
<evidence type="ECO:0000313" key="3">
    <source>
        <dbReference type="Proteomes" id="UP000222542"/>
    </source>
</evidence>
<sequence length="132" mass="14875">MDEHDDFSIANSPPSSLKQTLRNSICFSCCFPHRRPPPPPPQQPPSSDQNPALIWVNSEESSLKNKVLEIFSFSNRHKRHSSTDQFRYDPLSYSLNFEDGFDDDEQEAAPLRNFSSRLPNSPPARGEVAAAS</sequence>
<reference evidence="2 3" key="2">
    <citation type="journal article" date="2017" name="Genome Biol.">
        <title>New reference genome sequences of hot pepper reveal the massive evolution of plant disease-resistance genes by retroduplication.</title>
        <authorList>
            <person name="Kim S."/>
            <person name="Park J."/>
            <person name="Yeom S.I."/>
            <person name="Kim Y.M."/>
            <person name="Seo E."/>
            <person name="Kim K.T."/>
            <person name="Kim M.S."/>
            <person name="Lee J.M."/>
            <person name="Cheong K."/>
            <person name="Shin H.S."/>
            <person name="Kim S.B."/>
            <person name="Han K."/>
            <person name="Lee J."/>
            <person name="Park M."/>
            <person name="Lee H.A."/>
            <person name="Lee H.Y."/>
            <person name="Lee Y."/>
            <person name="Oh S."/>
            <person name="Lee J.H."/>
            <person name="Choi E."/>
            <person name="Choi E."/>
            <person name="Lee S.E."/>
            <person name="Jeon J."/>
            <person name="Kim H."/>
            <person name="Choi G."/>
            <person name="Song H."/>
            <person name="Lee J."/>
            <person name="Lee S.C."/>
            <person name="Kwon J.K."/>
            <person name="Lee H.Y."/>
            <person name="Koo N."/>
            <person name="Hong Y."/>
            <person name="Kim R.W."/>
            <person name="Kang W.H."/>
            <person name="Huh J.H."/>
            <person name="Kang B.C."/>
            <person name="Yang T.J."/>
            <person name="Lee Y.H."/>
            <person name="Bennetzen J.L."/>
            <person name="Choi D."/>
        </authorList>
    </citation>
    <scope>NUCLEOTIDE SEQUENCE [LARGE SCALE GENOMIC DNA]</scope>
    <source>
        <strain evidence="3">cv. CM334</strain>
    </source>
</reference>
<reference evidence="2 3" key="1">
    <citation type="journal article" date="2014" name="Nat. Genet.">
        <title>Genome sequence of the hot pepper provides insights into the evolution of pungency in Capsicum species.</title>
        <authorList>
            <person name="Kim S."/>
            <person name="Park M."/>
            <person name="Yeom S.I."/>
            <person name="Kim Y.M."/>
            <person name="Lee J.M."/>
            <person name="Lee H.A."/>
            <person name="Seo E."/>
            <person name="Choi J."/>
            <person name="Cheong K."/>
            <person name="Kim K.T."/>
            <person name="Jung K."/>
            <person name="Lee G.W."/>
            <person name="Oh S.K."/>
            <person name="Bae C."/>
            <person name="Kim S.B."/>
            <person name="Lee H.Y."/>
            <person name="Kim S.Y."/>
            <person name="Kim M.S."/>
            <person name="Kang B.C."/>
            <person name="Jo Y.D."/>
            <person name="Yang H.B."/>
            <person name="Jeong H.J."/>
            <person name="Kang W.H."/>
            <person name="Kwon J.K."/>
            <person name="Shin C."/>
            <person name="Lim J.Y."/>
            <person name="Park J.H."/>
            <person name="Huh J.H."/>
            <person name="Kim J.S."/>
            <person name="Kim B.D."/>
            <person name="Cohen O."/>
            <person name="Paran I."/>
            <person name="Suh M.C."/>
            <person name="Lee S.B."/>
            <person name="Kim Y.K."/>
            <person name="Shin Y."/>
            <person name="Noh S.J."/>
            <person name="Park J."/>
            <person name="Seo Y.S."/>
            <person name="Kwon S.Y."/>
            <person name="Kim H.A."/>
            <person name="Park J.M."/>
            <person name="Kim H.J."/>
            <person name="Choi S.B."/>
            <person name="Bosland P.W."/>
            <person name="Reeves G."/>
            <person name="Jo S.H."/>
            <person name="Lee B.W."/>
            <person name="Cho H.T."/>
            <person name="Choi H.S."/>
            <person name="Lee M.S."/>
            <person name="Yu Y."/>
            <person name="Do Choi Y."/>
            <person name="Park B.S."/>
            <person name="van Deynze A."/>
            <person name="Ashrafi H."/>
            <person name="Hill T."/>
            <person name="Kim W.T."/>
            <person name="Pai H.S."/>
            <person name="Ahn H.K."/>
            <person name="Yeam I."/>
            <person name="Giovannoni J.J."/>
            <person name="Rose J.K."/>
            <person name="Sorensen I."/>
            <person name="Lee S.J."/>
            <person name="Kim R.W."/>
            <person name="Choi I.Y."/>
            <person name="Choi B.S."/>
            <person name="Lim J.S."/>
            <person name="Lee Y.H."/>
            <person name="Choi D."/>
        </authorList>
    </citation>
    <scope>NUCLEOTIDE SEQUENCE [LARGE SCALE GENOMIC DNA]</scope>
    <source>
        <strain evidence="3">cv. CM334</strain>
    </source>
</reference>
<organism evidence="2 3">
    <name type="scientific">Capsicum annuum</name>
    <name type="common">Capsicum pepper</name>
    <dbReference type="NCBI Taxonomy" id="4072"/>
    <lineage>
        <taxon>Eukaryota</taxon>
        <taxon>Viridiplantae</taxon>
        <taxon>Streptophyta</taxon>
        <taxon>Embryophyta</taxon>
        <taxon>Tracheophyta</taxon>
        <taxon>Spermatophyta</taxon>
        <taxon>Magnoliopsida</taxon>
        <taxon>eudicotyledons</taxon>
        <taxon>Gunneridae</taxon>
        <taxon>Pentapetalae</taxon>
        <taxon>asterids</taxon>
        <taxon>lamiids</taxon>
        <taxon>Solanales</taxon>
        <taxon>Solanaceae</taxon>
        <taxon>Solanoideae</taxon>
        <taxon>Capsiceae</taxon>
        <taxon>Capsicum</taxon>
    </lineage>
</organism>
<proteinExistence type="predicted"/>
<accession>A0A1U8EA77</accession>
<protein>
    <submittedName>
        <fullName evidence="2">Uncharacterized protein</fullName>
    </submittedName>
</protein>
<dbReference type="OMA" id="PALIWVN"/>
<evidence type="ECO:0000256" key="1">
    <source>
        <dbReference type="SAM" id="MobiDB-lite"/>
    </source>
</evidence>
<name>A0A1U8EA77_CAPAN</name>
<dbReference type="EMBL" id="AYRZ02000009">
    <property type="protein sequence ID" value="PHT73712.1"/>
    <property type="molecule type" value="Genomic_DNA"/>
</dbReference>
<dbReference type="Proteomes" id="UP000222542">
    <property type="component" value="Unassembled WGS sequence"/>
</dbReference>
<dbReference type="KEGG" id="cann:107840808"/>
<gene>
    <name evidence="2" type="ORF">T459_24497</name>
</gene>
<feature type="region of interest" description="Disordered" evidence="1">
    <location>
        <begin position="112"/>
        <end position="132"/>
    </location>
</feature>